<dbReference type="InterPro" id="IPR008930">
    <property type="entry name" value="Terpenoid_cyclase/PrenylTrfase"/>
</dbReference>
<dbReference type="PANTHER" id="PTHR11764:SF20">
    <property type="entry name" value="LANOSTEROL SYNTHASE"/>
    <property type="match status" value="1"/>
</dbReference>
<dbReference type="GO" id="GO:0031559">
    <property type="term" value="F:oxidosqualene cyclase activity"/>
    <property type="evidence" value="ECO:0007669"/>
    <property type="project" value="UniProtKB-ARBA"/>
</dbReference>
<evidence type="ECO:0000256" key="1">
    <source>
        <dbReference type="ARBA" id="ARBA00009755"/>
    </source>
</evidence>
<dbReference type="Gene3D" id="1.50.10.20">
    <property type="match status" value="1"/>
</dbReference>
<dbReference type="GO" id="GO:0005811">
    <property type="term" value="C:lipid droplet"/>
    <property type="evidence" value="ECO:0007669"/>
    <property type="project" value="InterPro"/>
</dbReference>
<dbReference type="EMBL" id="PKMF04000099">
    <property type="protein sequence ID" value="KAK7850530.1"/>
    <property type="molecule type" value="Genomic_DNA"/>
</dbReference>
<protein>
    <submittedName>
        <fullName evidence="3">Cycloartenol synthase</fullName>
    </submittedName>
</protein>
<comment type="caution">
    <text evidence="3">The sequence shown here is derived from an EMBL/GenBank/DDBJ whole genome shotgun (WGS) entry which is preliminary data.</text>
</comment>
<keyword evidence="2" id="KW-0812">Transmembrane</keyword>
<evidence type="ECO:0000256" key="2">
    <source>
        <dbReference type="SAM" id="Phobius"/>
    </source>
</evidence>
<keyword evidence="2" id="KW-1133">Transmembrane helix</keyword>
<comment type="similarity">
    <text evidence="1">Belongs to the terpene cyclase/mutase family.</text>
</comment>
<name>A0AAW0LGV2_QUESU</name>
<dbReference type="AlphaFoldDB" id="A0AAW0LGV2"/>
<dbReference type="SUPFAM" id="SSF48239">
    <property type="entry name" value="Terpenoid cyclases/Protein prenyltransferases"/>
    <property type="match status" value="1"/>
</dbReference>
<feature type="transmembrane region" description="Helical" evidence="2">
    <location>
        <begin position="56"/>
        <end position="77"/>
    </location>
</feature>
<dbReference type="PANTHER" id="PTHR11764">
    <property type="entry name" value="TERPENE CYCLASE/MUTASE FAMILY MEMBER"/>
    <property type="match status" value="1"/>
</dbReference>
<keyword evidence="2" id="KW-0472">Membrane</keyword>
<organism evidence="3 4">
    <name type="scientific">Quercus suber</name>
    <name type="common">Cork oak</name>
    <dbReference type="NCBI Taxonomy" id="58331"/>
    <lineage>
        <taxon>Eukaryota</taxon>
        <taxon>Viridiplantae</taxon>
        <taxon>Streptophyta</taxon>
        <taxon>Embryophyta</taxon>
        <taxon>Tracheophyta</taxon>
        <taxon>Spermatophyta</taxon>
        <taxon>Magnoliopsida</taxon>
        <taxon>eudicotyledons</taxon>
        <taxon>Gunneridae</taxon>
        <taxon>Pentapetalae</taxon>
        <taxon>rosids</taxon>
        <taxon>fabids</taxon>
        <taxon>Fagales</taxon>
        <taxon>Fagaceae</taxon>
        <taxon>Quercus</taxon>
    </lineage>
</organism>
<keyword evidence="4" id="KW-1185">Reference proteome</keyword>
<proteinExistence type="inferred from homology"/>
<sequence length="93" mass="11064">MSYLYGKRFVGPITSTIRSLRQELYTVPYHEIDWNEARNLCVKIGKNYTFFSPLSFLYLTFALPYYNIFYSFFKLLLLHGKIIQIIGFKDTSK</sequence>
<reference evidence="3 4" key="1">
    <citation type="journal article" date="2018" name="Sci. Data">
        <title>The draft genome sequence of cork oak.</title>
        <authorList>
            <person name="Ramos A.M."/>
            <person name="Usie A."/>
            <person name="Barbosa P."/>
            <person name="Barros P.M."/>
            <person name="Capote T."/>
            <person name="Chaves I."/>
            <person name="Simoes F."/>
            <person name="Abreu I."/>
            <person name="Carrasquinho I."/>
            <person name="Faro C."/>
            <person name="Guimaraes J.B."/>
            <person name="Mendonca D."/>
            <person name="Nobrega F."/>
            <person name="Rodrigues L."/>
            <person name="Saibo N.J.M."/>
            <person name="Varela M.C."/>
            <person name="Egas C."/>
            <person name="Matos J."/>
            <person name="Miguel C.M."/>
            <person name="Oliveira M.M."/>
            <person name="Ricardo C.P."/>
            <person name="Goncalves S."/>
        </authorList>
    </citation>
    <scope>NUCLEOTIDE SEQUENCE [LARGE SCALE GENOMIC DNA]</scope>
    <source>
        <strain evidence="4">cv. HL8</strain>
    </source>
</reference>
<accession>A0AAW0LGV2</accession>
<gene>
    <name evidence="3" type="primary">CASBPX1_1</name>
    <name evidence="3" type="ORF">CFP56_000661</name>
</gene>
<dbReference type="InterPro" id="IPR018333">
    <property type="entry name" value="Squalene_cyclase"/>
</dbReference>
<dbReference type="GO" id="GO:0016104">
    <property type="term" value="P:triterpenoid biosynthetic process"/>
    <property type="evidence" value="ECO:0007669"/>
    <property type="project" value="InterPro"/>
</dbReference>
<evidence type="ECO:0000313" key="4">
    <source>
        <dbReference type="Proteomes" id="UP000237347"/>
    </source>
</evidence>
<evidence type="ECO:0000313" key="3">
    <source>
        <dbReference type="EMBL" id="KAK7850530.1"/>
    </source>
</evidence>
<dbReference type="Proteomes" id="UP000237347">
    <property type="component" value="Unassembled WGS sequence"/>
</dbReference>